<evidence type="ECO:0000313" key="7">
    <source>
        <dbReference type="Proteomes" id="UP000298246"/>
    </source>
</evidence>
<keyword evidence="4" id="KW-0804">Transcription</keyword>
<dbReference type="Gene3D" id="1.10.10.10">
    <property type="entry name" value="Winged helix-like DNA-binding domain superfamily/Winged helix DNA-binding domain"/>
    <property type="match status" value="1"/>
</dbReference>
<evidence type="ECO:0000256" key="3">
    <source>
        <dbReference type="ARBA" id="ARBA00023125"/>
    </source>
</evidence>
<sequence length="290" mass="32454">MELSALKCFQTVARMEHMTQAAEVLHLAQPALSRTIRQLETELGVQLFDRIGRKLRLNEYGARFLLKVDTALSTLEEGRLELRDLAERPSGTVTLYVQVASHLIPELICSFREQYPEVEFKLLQQDPVNGAPLVFDLCLTTAPCAIPDTVSEQLLTEDIVLAVPAGHPLAHRSALQLSELRGEGWISLRPGRRLRETTDALCRQAGFAPRILYECDEPSMVRGLVRAGLGVSFIPAITWSGSQGSAVTLIPIEDARCARTIDLVWHPNRYMTKAAAAFRDFARSYFRQLR</sequence>
<dbReference type="PANTHER" id="PTHR30419">
    <property type="entry name" value="HTH-TYPE TRANSCRIPTIONAL REGULATOR YBHD"/>
    <property type="match status" value="1"/>
</dbReference>
<accession>A0A4Y8PTS1</accession>
<evidence type="ECO:0000313" key="6">
    <source>
        <dbReference type="EMBL" id="TFE84241.1"/>
    </source>
</evidence>
<dbReference type="GO" id="GO:0003677">
    <property type="term" value="F:DNA binding"/>
    <property type="evidence" value="ECO:0007669"/>
    <property type="project" value="UniProtKB-KW"/>
</dbReference>
<comment type="caution">
    <text evidence="6">The sequence shown here is derived from an EMBL/GenBank/DDBJ whole genome shotgun (WGS) entry which is preliminary data.</text>
</comment>
<dbReference type="SUPFAM" id="SSF53850">
    <property type="entry name" value="Periplasmic binding protein-like II"/>
    <property type="match status" value="1"/>
</dbReference>
<dbReference type="Pfam" id="PF03466">
    <property type="entry name" value="LysR_substrate"/>
    <property type="match status" value="1"/>
</dbReference>
<comment type="similarity">
    <text evidence="1">Belongs to the LysR transcriptional regulatory family.</text>
</comment>
<dbReference type="InterPro" id="IPR005119">
    <property type="entry name" value="LysR_subst-bd"/>
</dbReference>
<proteinExistence type="inferred from homology"/>
<dbReference type="SUPFAM" id="SSF46785">
    <property type="entry name" value="Winged helix' DNA-binding domain"/>
    <property type="match status" value="1"/>
</dbReference>
<dbReference type="PROSITE" id="PS50931">
    <property type="entry name" value="HTH_LYSR"/>
    <property type="match status" value="1"/>
</dbReference>
<keyword evidence="3" id="KW-0238">DNA-binding</keyword>
<keyword evidence="2" id="KW-0805">Transcription regulation</keyword>
<protein>
    <submittedName>
        <fullName evidence="6">LysR family transcriptional regulator</fullName>
    </submittedName>
</protein>
<dbReference type="InterPro" id="IPR050950">
    <property type="entry name" value="HTH-type_LysR_regulators"/>
</dbReference>
<keyword evidence="7" id="KW-1185">Reference proteome</keyword>
<dbReference type="InterPro" id="IPR000847">
    <property type="entry name" value="LysR_HTH_N"/>
</dbReference>
<dbReference type="Gene3D" id="3.40.190.290">
    <property type="match status" value="1"/>
</dbReference>
<feature type="domain" description="HTH lysR-type" evidence="5">
    <location>
        <begin position="1"/>
        <end position="58"/>
    </location>
</feature>
<dbReference type="Pfam" id="PF00126">
    <property type="entry name" value="HTH_1"/>
    <property type="match status" value="1"/>
</dbReference>
<dbReference type="EMBL" id="MYFO01000037">
    <property type="protein sequence ID" value="TFE84241.1"/>
    <property type="molecule type" value="Genomic_DNA"/>
</dbReference>
<gene>
    <name evidence="6" type="ORF">B5M42_20940</name>
</gene>
<dbReference type="InterPro" id="IPR036390">
    <property type="entry name" value="WH_DNA-bd_sf"/>
</dbReference>
<evidence type="ECO:0000256" key="4">
    <source>
        <dbReference type="ARBA" id="ARBA00023163"/>
    </source>
</evidence>
<reference evidence="6 7" key="1">
    <citation type="submission" date="2017-03" db="EMBL/GenBank/DDBJ databases">
        <title>Isolation of Levoglucosan Utilizing Bacteria.</title>
        <authorList>
            <person name="Arya A.S."/>
        </authorList>
    </citation>
    <scope>NUCLEOTIDE SEQUENCE [LARGE SCALE GENOMIC DNA]</scope>
    <source>
        <strain evidence="6 7">MEC069</strain>
    </source>
</reference>
<evidence type="ECO:0000259" key="5">
    <source>
        <dbReference type="PROSITE" id="PS50931"/>
    </source>
</evidence>
<evidence type="ECO:0000256" key="2">
    <source>
        <dbReference type="ARBA" id="ARBA00023015"/>
    </source>
</evidence>
<dbReference type="GO" id="GO:0005829">
    <property type="term" value="C:cytosol"/>
    <property type="evidence" value="ECO:0007669"/>
    <property type="project" value="TreeGrafter"/>
</dbReference>
<dbReference type="PANTHER" id="PTHR30419:SF28">
    <property type="entry name" value="HTH-TYPE TRANSCRIPTIONAL REGULATOR BSDA"/>
    <property type="match status" value="1"/>
</dbReference>
<dbReference type="Proteomes" id="UP000298246">
    <property type="component" value="Unassembled WGS sequence"/>
</dbReference>
<dbReference type="AlphaFoldDB" id="A0A4Y8PTS1"/>
<dbReference type="RefSeq" id="WP_134756401.1">
    <property type="nucleotide sequence ID" value="NZ_MYFO02000019.1"/>
</dbReference>
<dbReference type="GO" id="GO:0003700">
    <property type="term" value="F:DNA-binding transcription factor activity"/>
    <property type="evidence" value="ECO:0007669"/>
    <property type="project" value="InterPro"/>
</dbReference>
<name>A0A4Y8PTS1_9BACL</name>
<dbReference type="FunFam" id="1.10.10.10:FF:000001">
    <property type="entry name" value="LysR family transcriptional regulator"/>
    <property type="match status" value="1"/>
</dbReference>
<organism evidence="6 7">
    <name type="scientific">Paenibacillus athensensis</name>
    <dbReference type="NCBI Taxonomy" id="1967502"/>
    <lineage>
        <taxon>Bacteria</taxon>
        <taxon>Bacillati</taxon>
        <taxon>Bacillota</taxon>
        <taxon>Bacilli</taxon>
        <taxon>Bacillales</taxon>
        <taxon>Paenibacillaceae</taxon>
        <taxon>Paenibacillus</taxon>
    </lineage>
</organism>
<evidence type="ECO:0000256" key="1">
    <source>
        <dbReference type="ARBA" id="ARBA00009437"/>
    </source>
</evidence>
<dbReference type="PRINTS" id="PR00039">
    <property type="entry name" value="HTHLYSR"/>
</dbReference>
<dbReference type="InterPro" id="IPR036388">
    <property type="entry name" value="WH-like_DNA-bd_sf"/>
</dbReference>
<dbReference type="OrthoDB" id="9803735at2"/>